<feature type="transmembrane region" description="Helical" evidence="2">
    <location>
        <begin position="119"/>
        <end position="137"/>
    </location>
</feature>
<keyword evidence="2" id="KW-1133">Transmembrane helix</keyword>
<evidence type="ECO:0000313" key="3">
    <source>
        <dbReference type="EMBL" id="VGO20150.1"/>
    </source>
</evidence>
<sequence>MTADVQESGKKEAPSKPKWKGSEVRPLTTDERASFIILSLYMAVFCICMFVYWDSLVLKIAGVTVGSAGVFLFVAAFFNTEAPEKSHSIHPVRSYLFSFFFVLASLFTLRFLGGLITNFIASVVVLYAGLLASLILFRKAMVQVVTAMLAIVFLFVTVHNWHDVLGGRFGFKDAVRQCGQAVFRIGPIQDVANMLIAGTYVTYLGRVDYRDEQINILAIRQVLNCRDDELLKTKALLDFVSNEIHYVSDPDDGFEHAKDPINTLIAGGGDCEDQTLVLCSLLESVGVKTYIAFTDEHVFALVRFSGDYPKLPATPHVFIDGRPCYALDPADPGAVIGFSSAAPEQIKRVFDVRRKSIERFSLQPSE</sequence>
<feature type="transmembrane region" description="Helical" evidence="2">
    <location>
        <begin position="144"/>
        <end position="162"/>
    </location>
</feature>
<name>A0A6C2UIW2_9BACT</name>
<dbReference type="SUPFAM" id="SSF54001">
    <property type="entry name" value="Cysteine proteinases"/>
    <property type="match status" value="1"/>
</dbReference>
<feature type="region of interest" description="Disordered" evidence="1">
    <location>
        <begin position="1"/>
        <end position="23"/>
    </location>
</feature>
<dbReference type="AlphaFoldDB" id="A0A6C2UIW2"/>
<proteinExistence type="predicted"/>
<feature type="transmembrane region" description="Helical" evidence="2">
    <location>
        <begin position="35"/>
        <end position="53"/>
    </location>
</feature>
<keyword evidence="4" id="KW-1185">Reference proteome</keyword>
<dbReference type="RefSeq" id="WP_136061592.1">
    <property type="nucleotide sequence ID" value="NZ_CAAHFH010000001.1"/>
</dbReference>
<evidence type="ECO:0000313" key="4">
    <source>
        <dbReference type="Proteomes" id="UP000346198"/>
    </source>
</evidence>
<gene>
    <name evidence="3" type="ORF">SCARR_02211</name>
</gene>
<feature type="transmembrane region" description="Helical" evidence="2">
    <location>
        <begin position="92"/>
        <end position="113"/>
    </location>
</feature>
<keyword evidence="2" id="KW-0812">Transmembrane</keyword>
<reference evidence="3 4" key="1">
    <citation type="submission" date="2019-04" db="EMBL/GenBank/DDBJ databases">
        <authorList>
            <person name="Van Vliet M D."/>
        </authorList>
    </citation>
    <scope>NUCLEOTIDE SEQUENCE [LARGE SCALE GENOMIC DNA]</scope>
    <source>
        <strain evidence="3 4">F21</strain>
    </source>
</reference>
<accession>A0A6C2UIW2</accession>
<keyword evidence="2" id="KW-0472">Membrane</keyword>
<evidence type="ECO:0000256" key="2">
    <source>
        <dbReference type="SAM" id="Phobius"/>
    </source>
</evidence>
<dbReference type="EMBL" id="CAAHFH010000001">
    <property type="protein sequence ID" value="VGO20150.1"/>
    <property type="molecule type" value="Genomic_DNA"/>
</dbReference>
<feature type="transmembrane region" description="Helical" evidence="2">
    <location>
        <begin position="59"/>
        <end position="80"/>
    </location>
</feature>
<organism evidence="3 4">
    <name type="scientific">Pontiella sulfatireligans</name>
    <dbReference type="NCBI Taxonomy" id="2750658"/>
    <lineage>
        <taxon>Bacteria</taxon>
        <taxon>Pseudomonadati</taxon>
        <taxon>Kiritimatiellota</taxon>
        <taxon>Kiritimatiellia</taxon>
        <taxon>Kiritimatiellales</taxon>
        <taxon>Pontiellaceae</taxon>
        <taxon>Pontiella</taxon>
    </lineage>
</organism>
<dbReference type="InterPro" id="IPR038765">
    <property type="entry name" value="Papain-like_cys_pep_sf"/>
</dbReference>
<feature type="compositionally biased region" description="Basic and acidic residues" evidence="1">
    <location>
        <begin position="7"/>
        <end position="23"/>
    </location>
</feature>
<dbReference type="Proteomes" id="UP000346198">
    <property type="component" value="Unassembled WGS sequence"/>
</dbReference>
<evidence type="ECO:0000256" key="1">
    <source>
        <dbReference type="SAM" id="MobiDB-lite"/>
    </source>
</evidence>
<protein>
    <recommendedName>
        <fullName evidence="5">Transglutaminase-like domain-containing protein</fullName>
    </recommendedName>
</protein>
<dbReference type="Gene3D" id="3.10.620.30">
    <property type="match status" value="1"/>
</dbReference>
<evidence type="ECO:0008006" key="5">
    <source>
        <dbReference type="Google" id="ProtNLM"/>
    </source>
</evidence>